<gene>
    <name evidence="1" type="ORF">CYJ27_07775</name>
</gene>
<dbReference type="EMBL" id="PKGZ01000008">
    <property type="protein sequence ID" value="PKY90863.1"/>
    <property type="molecule type" value="Genomic_DNA"/>
</dbReference>
<protein>
    <submittedName>
        <fullName evidence="1">Uncharacterized protein</fullName>
    </submittedName>
</protein>
<keyword evidence="2" id="KW-1185">Reference proteome</keyword>
<dbReference type="AlphaFoldDB" id="A0A2I1K5E6"/>
<evidence type="ECO:0000313" key="2">
    <source>
        <dbReference type="Proteomes" id="UP000234775"/>
    </source>
</evidence>
<sequence>MFWNNSIIELSYSIYQILPELIELWGVNLKTAEKPKKSKTYRKTYDDTFVFTSSRRVGAFNF</sequence>
<evidence type="ECO:0000313" key="1">
    <source>
        <dbReference type="EMBL" id="PKY90863.1"/>
    </source>
</evidence>
<comment type="caution">
    <text evidence="1">The sequence shown here is derived from an EMBL/GenBank/DDBJ whole genome shotgun (WGS) entry which is preliminary data.</text>
</comment>
<dbReference type="Proteomes" id="UP000234775">
    <property type="component" value="Unassembled WGS sequence"/>
</dbReference>
<organism evidence="1 2">
    <name type="scientific">Aerococcus christensenii</name>
    <dbReference type="NCBI Taxonomy" id="87541"/>
    <lineage>
        <taxon>Bacteria</taxon>
        <taxon>Bacillati</taxon>
        <taxon>Bacillota</taxon>
        <taxon>Bacilli</taxon>
        <taxon>Lactobacillales</taxon>
        <taxon>Aerococcaceae</taxon>
        <taxon>Aerococcus</taxon>
    </lineage>
</organism>
<name>A0A2I1K5E6_9LACT</name>
<reference evidence="1 2" key="1">
    <citation type="submission" date="2017-12" db="EMBL/GenBank/DDBJ databases">
        <title>Phylogenetic diversity of female urinary microbiome.</title>
        <authorList>
            <person name="Thomas-White K."/>
            <person name="Wolfe A.J."/>
        </authorList>
    </citation>
    <scope>NUCLEOTIDE SEQUENCE [LARGE SCALE GENOMIC DNA]</scope>
    <source>
        <strain evidence="1 2">UMB0844</strain>
    </source>
</reference>
<accession>A0A2I1K5E6</accession>
<proteinExistence type="predicted"/>